<feature type="domain" description="Transposase InsH N-terminal" evidence="1">
    <location>
        <begin position="1"/>
        <end position="49"/>
    </location>
</feature>
<reference evidence="2" key="1">
    <citation type="submission" date="2016-01" db="EMBL/GenBank/DDBJ databases">
        <authorList>
            <person name="Peeters C."/>
        </authorList>
    </citation>
    <scope>NUCLEOTIDE SEQUENCE [LARGE SCALE GENOMIC DNA]</scope>
    <source>
        <strain evidence="2">LMG 29318</strain>
    </source>
</reference>
<dbReference type="EMBL" id="FCOF02000064">
    <property type="protein sequence ID" value="SAK93370.1"/>
    <property type="molecule type" value="Genomic_DNA"/>
</dbReference>
<evidence type="ECO:0000313" key="2">
    <source>
        <dbReference type="EMBL" id="SAK93370.1"/>
    </source>
</evidence>
<dbReference type="Pfam" id="PF05598">
    <property type="entry name" value="DUF772"/>
    <property type="match status" value="1"/>
</dbReference>
<sequence>MYFLQQWYELSDEGLEDALYDSIALRGFAGIDLAVENVPDATTLLKFRRLLIEHDLTRKLFDEIGISLCVRFTDIKGRSLSRATCRSTTASPLEATIGVARISIRKPLMRLDTTSLALCDCFTVLPLDLWALLVTG</sequence>
<dbReference type="PANTHER" id="PTHR35604:SF2">
    <property type="entry name" value="TRANSPOSASE INSH FOR INSERTION SEQUENCE ELEMENT IS5A-RELATED"/>
    <property type="match status" value="1"/>
</dbReference>
<protein>
    <submittedName>
        <fullName evidence="2">Transposase, IS4 family protein</fullName>
    </submittedName>
</protein>
<proteinExistence type="predicted"/>
<gene>
    <name evidence="2" type="ORF">AWB75_06667</name>
</gene>
<comment type="caution">
    <text evidence="2">The sequence shown here is derived from an EMBL/GenBank/DDBJ whole genome shotgun (WGS) entry which is preliminary data.</text>
</comment>
<dbReference type="Proteomes" id="UP000054870">
    <property type="component" value="Unassembled WGS sequence"/>
</dbReference>
<name>A0A158DG47_9BURK</name>
<dbReference type="InterPro" id="IPR008490">
    <property type="entry name" value="Transposase_InsH_N"/>
</dbReference>
<dbReference type="AlphaFoldDB" id="A0A158DG47"/>
<organism evidence="2 3">
    <name type="scientific">Caballeronia catudaia</name>
    <dbReference type="NCBI Taxonomy" id="1777136"/>
    <lineage>
        <taxon>Bacteria</taxon>
        <taxon>Pseudomonadati</taxon>
        <taxon>Pseudomonadota</taxon>
        <taxon>Betaproteobacteria</taxon>
        <taxon>Burkholderiales</taxon>
        <taxon>Burkholderiaceae</taxon>
        <taxon>Caballeronia</taxon>
    </lineage>
</organism>
<evidence type="ECO:0000259" key="1">
    <source>
        <dbReference type="Pfam" id="PF05598"/>
    </source>
</evidence>
<dbReference type="PANTHER" id="PTHR35604">
    <property type="entry name" value="TRANSPOSASE INSH FOR INSERTION SEQUENCE ELEMENT IS5A-RELATED"/>
    <property type="match status" value="1"/>
</dbReference>
<keyword evidence="3" id="KW-1185">Reference proteome</keyword>
<accession>A0A158DG47</accession>
<evidence type="ECO:0000313" key="3">
    <source>
        <dbReference type="Proteomes" id="UP000054870"/>
    </source>
</evidence>